<protein>
    <submittedName>
        <fullName evidence="1">Uncharacterized protein</fullName>
    </submittedName>
</protein>
<reference evidence="1 2" key="1">
    <citation type="journal article" date="2021" name="Elife">
        <title>Chloroplast acquisition without the gene transfer in kleptoplastic sea slugs, Plakobranchus ocellatus.</title>
        <authorList>
            <person name="Maeda T."/>
            <person name="Takahashi S."/>
            <person name="Yoshida T."/>
            <person name="Shimamura S."/>
            <person name="Takaki Y."/>
            <person name="Nagai Y."/>
            <person name="Toyoda A."/>
            <person name="Suzuki Y."/>
            <person name="Arimoto A."/>
            <person name="Ishii H."/>
            <person name="Satoh N."/>
            <person name="Nishiyama T."/>
            <person name="Hasebe M."/>
            <person name="Maruyama T."/>
            <person name="Minagawa J."/>
            <person name="Obokata J."/>
            <person name="Shigenobu S."/>
        </authorList>
    </citation>
    <scope>NUCLEOTIDE SEQUENCE [LARGE SCALE GENOMIC DNA]</scope>
</reference>
<evidence type="ECO:0000313" key="2">
    <source>
        <dbReference type="Proteomes" id="UP000762676"/>
    </source>
</evidence>
<sequence>MLGQNHDNARSDGAQVGVAMPELMINGGGGRGGGSGGGGEGGAETCGGGLTFDAIAGREEEAVVVDYILNKCEYV</sequence>
<proteinExistence type="predicted"/>
<keyword evidence="2" id="KW-1185">Reference proteome</keyword>
<name>A0AAV4ENS1_9GAST</name>
<gene>
    <name evidence="1" type="ORF">ElyMa_000128800</name>
</gene>
<dbReference type="Proteomes" id="UP000762676">
    <property type="component" value="Unassembled WGS sequence"/>
</dbReference>
<dbReference type="AlphaFoldDB" id="A0AAV4ENS1"/>
<accession>A0AAV4ENS1</accession>
<dbReference type="EMBL" id="BMAT01000238">
    <property type="protein sequence ID" value="GFR62380.1"/>
    <property type="molecule type" value="Genomic_DNA"/>
</dbReference>
<comment type="caution">
    <text evidence="1">The sequence shown here is derived from an EMBL/GenBank/DDBJ whole genome shotgun (WGS) entry which is preliminary data.</text>
</comment>
<organism evidence="1 2">
    <name type="scientific">Elysia marginata</name>
    <dbReference type="NCBI Taxonomy" id="1093978"/>
    <lineage>
        <taxon>Eukaryota</taxon>
        <taxon>Metazoa</taxon>
        <taxon>Spiralia</taxon>
        <taxon>Lophotrochozoa</taxon>
        <taxon>Mollusca</taxon>
        <taxon>Gastropoda</taxon>
        <taxon>Heterobranchia</taxon>
        <taxon>Euthyneura</taxon>
        <taxon>Panpulmonata</taxon>
        <taxon>Sacoglossa</taxon>
        <taxon>Placobranchoidea</taxon>
        <taxon>Plakobranchidae</taxon>
        <taxon>Elysia</taxon>
    </lineage>
</organism>
<evidence type="ECO:0000313" key="1">
    <source>
        <dbReference type="EMBL" id="GFR62380.1"/>
    </source>
</evidence>